<dbReference type="GO" id="GO:0009231">
    <property type="term" value="P:riboflavin biosynthetic process"/>
    <property type="evidence" value="ECO:0007669"/>
    <property type="project" value="UniProtKB-UniRule"/>
</dbReference>
<dbReference type="Pfam" id="PF01872">
    <property type="entry name" value="RibD_C"/>
    <property type="match status" value="1"/>
</dbReference>
<dbReference type="InterPro" id="IPR024072">
    <property type="entry name" value="DHFR-like_dom_sf"/>
</dbReference>
<keyword evidence="8 11" id="KW-0342">GTP-binding</keyword>
<feature type="binding site" evidence="11">
    <location>
        <position position="78"/>
    </location>
    <ligand>
        <name>Zn(2+)</name>
        <dbReference type="ChEBI" id="CHEBI:29105"/>
        <note>catalytic</note>
    </ligand>
</feature>
<evidence type="ECO:0000313" key="15">
    <source>
        <dbReference type="EMBL" id="MXY94525.1"/>
    </source>
</evidence>
<dbReference type="GO" id="GO:0050661">
    <property type="term" value="F:NADP binding"/>
    <property type="evidence" value="ECO:0007669"/>
    <property type="project" value="InterPro"/>
</dbReference>
<evidence type="ECO:0000256" key="8">
    <source>
        <dbReference type="ARBA" id="ARBA00023134"/>
    </source>
</evidence>
<proteinExistence type="inferred from homology"/>
<comment type="catalytic activity">
    <reaction evidence="10 11">
        <text>GTP + 4 H2O = 2,5-diamino-6-hydroxy-4-(5-phosphoribosylamino)-pyrimidine + formate + 2 phosphate + 3 H(+)</text>
        <dbReference type="Rhea" id="RHEA:23704"/>
        <dbReference type="ChEBI" id="CHEBI:15377"/>
        <dbReference type="ChEBI" id="CHEBI:15378"/>
        <dbReference type="ChEBI" id="CHEBI:15740"/>
        <dbReference type="ChEBI" id="CHEBI:37565"/>
        <dbReference type="ChEBI" id="CHEBI:43474"/>
        <dbReference type="ChEBI" id="CHEBI:58614"/>
        <dbReference type="EC" id="3.5.4.25"/>
    </reaction>
</comment>
<keyword evidence="3 11" id="KW-0686">Riboflavin biosynthesis</keyword>
<evidence type="ECO:0000256" key="12">
    <source>
        <dbReference type="SAM" id="MobiDB-lite"/>
    </source>
</evidence>
<dbReference type="EC" id="3.5.4.25" evidence="11"/>
<gene>
    <name evidence="11 15" type="primary">ribA</name>
    <name evidence="15" type="ORF">F4Y42_13875</name>
</gene>
<evidence type="ECO:0000256" key="7">
    <source>
        <dbReference type="ARBA" id="ARBA00022833"/>
    </source>
</evidence>
<evidence type="ECO:0000256" key="1">
    <source>
        <dbReference type="ARBA" id="ARBA00004853"/>
    </source>
</evidence>
<dbReference type="FunFam" id="3.40.50.10990:FF:000001">
    <property type="entry name" value="Riboflavin biosynthesis protein RibBA"/>
    <property type="match status" value="1"/>
</dbReference>
<feature type="domain" description="GTP cyclohydrolase II" evidence="13">
    <location>
        <begin position="30"/>
        <end position="194"/>
    </location>
</feature>
<dbReference type="PANTHER" id="PTHR21327">
    <property type="entry name" value="GTP CYCLOHYDROLASE II-RELATED"/>
    <property type="match status" value="1"/>
</dbReference>
<name>A0A6B0YWJ1_9CHLR</name>
<dbReference type="UniPathway" id="UPA00275">
    <property type="reaction ID" value="UER00400"/>
</dbReference>
<accession>A0A6B0YWJ1</accession>
<dbReference type="Pfam" id="PF00925">
    <property type="entry name" value="GTP_cyclohydro2"/>
    <property type="match status" value="1"/>
</dbReference>
<feature type="binding site" evidence="11">
    <location>
        <position position="178"/>
    </location>
    <ligand>
        <name>GTP</name>
        <dbReference type="ChEBI" id="CHEBI:37565"/>
    </ligand>
</feature>
<dbReference type="HAMAP" id="MF_00179">
    <property type="entry name" value="RibA"/>
    <property type="match status" value="1"/>
</dbReference>
<feature type="binding site" evidence="11">
    <location>
        <position position="138"/>
    </location>
    <ligand>
        <name>GTP</name>
        <dbReference type="ChEBI" id="CHEBI:37565"/>
    </ligand>
</feature>
<evidence type="ECO:0000256" key="4">
    <source>
        <dbReference type="ARBA" id="ARBA00022723"/>
    </source>
</evidence>
<organism evidence="15">
    <name type="scientific">Caldilineaceae bacterium SB0664_bin_27</name>
    <dbReference type="NCBI Taxonomy" id="2605260"/>
    <lineage>
        <taxon>Bacteria</taxon>
        <taxon>Bacillati</taxon>
        <taxon>Chloroflexota</taxon>
        <taxon>Caldilineae</taxon>
        <taxon>Caldilineales</taxon>
        <taxon>Caldilineaceae</taxon>
    </lineage>
</organism>
<dbReference type="InterPro" id="IPR036144">
    <property type="entry name" value="RibA-like_sf"/>
</dbReference>
<dbReference type="GO" id="GO:0003935">
    <property type="term" value="F:GTP cyclohydrolase II activity"/>
    <property type="evidence" value="ECO:0007669"/>
    <property type="project" value="UniProtKB-UniRule"/>
</dbReference>
<evidence type="ECO:0000259" key="14">
    <source>
        <dbReference type="Pfam" id="PF01872"/>
    </source>
</evidence>
<dbReference type="Gene3D" id="3.40.430.10">
    <property type="entry name" value="Dihydrofolate Reductase, subunit A"/>
    <property type="match status" value="1"/>
</dbReference>
<evidence type="ECO:0000259" key="13">
    <source>
        <dbReference type="Pfam" id="PF00925"/>
    </source>
</evidence>
<keyword evidence="7 11" id="KW-0862">Zinc</keyword>
<feature type="binding site" evidence="11">
    <location>
        <begin position="116"/>
        <end position="118"/>
    </location>
    <ligand>
        <name>GTP</name>
        <dbReference type="ChEBI" id="CHEBI:37565"/>
    </ligand>
</feature>
<comment type="similarity">
    <text evidence="11">Belongs to the GTP cyclohydrolase II family.</text>
</comment>
<comment type="similarity">
    <text evidence="2">In the N-terminal section; belongs to the DHBP synthase family.</text>
</comment>
<feature type="binding site" evidence="11">
    <location>
        <begin position="73"/>
        <end position="77"/>
    </location>
    <ligand>
        <name>GTP</name>
        <dbReference type="ChEBI" id="CHEBI:37565"/>
    </ligand>
</feature>
<dbReference type="CDD" id="cd00641">
    <property type="entry name" value="GTP_cyclohydro2"/>
    <property type="match status" value="1"/>
</dbReference>
<evidence type="ECO:0000256" key="5">
    <source>
        <dbReference type="ARBA" id="ARBA00022741"/>
    </source>
</evidence>
<reference evidence="15" key="1">
    <citation type="submission" date="2019-09" db="EMBL/GenBank/DDBJ databases">
        <title>Characterisation of the sponge microbiome using genome-centric metagenomics.</title>
        <authorList>
            <person name="Engelberts J.P."/>
            <person name="Robbins S.J."/>
            <person name="De Goeij J.M."/>
            <person name="Aranda M."/>
            <person name="Bell S.C."/>
            <person name="Webster N.S."/>
        </authorList>
    </citation>
    <scope>NUCLEOTIDE SEQUENCE</scope>
    <source>
        <strain evidence="15">SB0664_bin_27</strain>
    </source>
</reference>
<comment type="function">
    <text evidence="9 11">Catalyzes the conversion of GTP to 2,5-diamino-6-ribosylamino-4(3H)-pyrimidinone 5'-phosphate (DARP), formate and pyrophosphate.</text>
</comment>
<dbReference type="AlphaFoldDB" id="A0A6B0YWJ1"/>
<keyword evidence="5 11" id="KW-0547">Nucleotide-binding</keyword>
<feature type="active site" description="Nucleophile" evidence="11">
    <location>
        <position position="152"/>
    </location>
</feature>
<dbReference type="NCBIfam" id="NF001591">
    <property type="entry name" value="PRK00393.1"/>
    <property type="match status" value="1"/>
</dbReference>
<dbReference type="InterPro" id="IPR000926">
    <property type="entry name" value="RibA"/>
</dbReference>
<feature type="binding site" evidence="11">
    <location>
        <position position="94"/>
    </location>
    <ligand>
        <name>GTP</name>
        <dbReference type="ChEBI" id="CHEBI:37565"/>
    </ligand>
</feature>
<dbReference type="EMBL" id="VXRG01000114">
    <property type="protein sequence ID" value="MXY94525.1"/>
    <property type="molecule type" value="Genomic_DNA"/>
</dbReference>
<feature type="active site" description="Proton acceptor" evidence="11">
    <location>
        <position position="150"/>
    </location>
</feature>
<protein>
    <recommendedName>
        <fullName evidence="11">GTP cyclohydrolase-2</fullName>
        <ecNumber evidence="11">3.5.4.25</ecNumber>
    </recommendedName>
    <alternativeName>
        <fullName evidence="11">GTP cyclohydrolase II</fullName>
    </alternativeName>
</protein>
<dbReference type="InterPro" id="IPR011549">
    <property type="entry name" value="RibD_C"/>
</dbReference>
<dbReference type="NCBIfam" id="TIGR00505">
    <property type="entry name" value="ribA"/>
    <property type="match status" value="1"/>
</dbReference>
<keyword evidence="6 11" id="KW-0378">Hydrolase</keyword>
<comment type="caution">
    <text evidence="15">The sequence shown here is derived from an EMBL/GenBank/DDBJ whole genome shotgun (WGS) entry which is preliminary data.</text>
</comment>
<dbReference type="GO" id="GO:0008270">
    <property type="term" value="F:zinc ion binding"/>
    <property type="evidence" value="ECO:0007669"/>
    <property type="project" value="UniProtKB-UniRule"/>
</dbReference>
<keyword evidence="4 11" id="KW-0479">Metal-binding</keyword>
<feature type="region of interest" description="Disordered" evidence="12">
    <location>
        <begin position="1"/>
        <end position="25"/>
    </location>
</feature>
<dbReference type="Gene3D" id="3.40.50.10990">
    <property type="entry name" value="GTP cyclohydrolase II"/>
    <property type="match status" value="1"/>
</dbReference>
<sequence>MSDTTVAGHPLGSAESKNGPPLHLPPAVERTVTARIPTADGGFYLHHFKSAADGKNHLALVLGDPGGEDLLVRIHSECFTGDVLGSQRCDCGEQLTRAIQAIAAEGRGALIYLRQEGRGIGLEEKLRAYNLQDEGYDTVDANLLLGHQADERDYTAAALILQELGVRSVRMLTNNPAKIEGLAGLGIAVRERIPLQMPSNPESRAYLETKVARMRHIIRLNGLNGTEKREESEEKREHLTRGQTEAYRPQIDGLRARILSHNQGVERGKRGKDASSLAPLSSLLSPRPFVTLSYAQSLDGCLTTQQGTATPISAPASMTMTHALRATHGAILIGIETVLADDPALTVRLAAGDNPQPVIVDSQLRTPLDARLLQGSDSAWIATTAQGAQSPRRQLLEEAGARILTLPAAKEGRVDLAALLTCLDTEGIGSLMVEGGARILTSFLEEGLADYAVITIAPVFLGGYQMIQPADAGAHLRGVMPRLQNVEQVRLATDTILWGEFEKRGARNGRAAA</sequence>
<dbReference type="PANTHER" id="PTHR21327:SF29">
    <property type="entry name" value="GTP CYCLOHYDROLASE-2"/>
    <property type="match status" value="1"/>
</dbReference>
<evidence type="ECO:0000256" key="9">
    <source>
        <dbReference type="ARBA" id="ARBA00043932"/>
    </source>
</evidence>
<dbReference type="SUPFAM" id="SSF142695">
    <property type="entry name" value="RibA-like"/>
    <property type="match status" value="1"/>
</dbReference>
<dbReference type="NCBIfam" id="TIGR00227">
    <property type="entry name" value="ribD_Cterm"/>
    <property type="match status" value="1"/>
</dbReference>
<evidence type="ECO:0000256" key="2">
    <source>
        <dbReference type="ARBA" id="ARBA00005520"/>
    </source>
</evidence>
<evidence type="ECO:0000256" key="6">
    <source>
        <dbReference type="ARBA" id="ARBA00022801"/>
    </source>
</evidence>
<evidence type="ECO:0000256" key="3">
    <source>
        <dbReference type="ARBA" id="ARBA00022619"/>
    </source>
</evidence>
<dbReference type="GO" id="GO:0008703">
    <property type="term" value="F:5-amino-6-(5-phosphoribosylamino)uracil reductase activity"/>
    <property type="evidence" value="ECO:0007669"/>
    <property type="project" value="InterPro"/>
</dbReference>
<dbReference type="SUPFAM" id="SSF53597">
    <property type="entry name" value="Dihydrofolate reductase-like"/>
    <property type="match status" value="1"/>
</dbReference>
<comment type="pathway">
    <text evidence="1 11">Cofactor biosynthesis; riboflavin biosynthesis; 5-amino-6-(D-ribitylamino)uracil from GTP: step 1/4.</text>
</comment>
<dbReference type="InterPro" id="IPR032677">
    <property type="entry name" value="GTP_cyclohydro_II"/>
</dbReference>
<dbReference type="InterPro" id="IPR002734">
    <property type="entry name" value="RibDG_C"/>
</dbReference>
<evidence type="ECO:0000256" key="11">
    <source>
        <dbReference type="HAMAP-Rule" id="MF_00179"/>
    </source>
</evidence>
<feature type="binding site" evidence="11">
    <location>
        <position position="91"/>
    </location>
    <ligand>
        <name>Zn(2+)</name>
        <dbReference type="ChEBI" id="CHEBI:29105"/>
        <note>catalytic</note>
    </ligand>
</feature>
<feature type="binding site" evidence="11">
    <location>
        <position position="173"/>
    </location>
    <ligand>
        <name>GTP</name>
        <dbReference type="ChEBI" id="CHEBI:37565"/>
    </ligand>
</feature>
<feature type="domain" description="Bacterial bifunctional deaminase-reductase C-terminal" evidence="14">
    <location>
        <begin position="288"/>
        <end position="495"/>
    </location>
</feature>
<comment type="cofactor">
    <cofactor evidence="11">
        <name>Zn(2+)</name>
        <dbReference type="ChEBI" id="CHEBI:29105"/>
    </cofactor>
    <text evidence="11">Binds 1 zinc ion per subunit.</text>
</comment>
<feature type="binding site" evidence="11">
    <location>
        <position position="89"/>
    </location>
    <ligand>
        <name>Zn(2+)</name>
        <dbReference type="ChEBI" id="CHEBI:29105"/>
        <note>catalytic</note>
    </ligand>
</feature>
<dbReference type="GO" id="GO:0005525">
    <property type="term" value="F:GTP binding"/>
    <property type="evidence" value="ECO:0007669"/>
    <property type="project" value="UniProtKB-KW"/>
</dbReference>
<evidence type="ECO:0000256" key="10">
    <source>
        <dbReference type="ARBA" id="ARBA00049295"/>
    </source>
</evidence>